<dbReference type="SUPFAM" id="SSF52413">
    <property type="entry name" value="UDP-glucose/GDP-mannose dehydrogenase C-terminal domain"/>
    <property type="match status" value="1"/>
</dbReference>
<dbReference type="GO" id="GO:0000271">
    <property type="term" value="P:polysaccharide biosynthetic process"/>
    <property type="evidence" value="ECO:0007669"/>
    <property type="project" value="InterPro"/>
</dbReference>
<evidence type="ECO:0000256" key="8">
    <source>
        <dbReference type="PIRSR" id="PIRSR500134-1"/>
    </source>
</evidence>
<accession>A0A9X0WI09</accession>
<comment type="catalytic activity">
    <reaction evidence="6 7">
        <text>UDP-alpha-D-glucose + 2 NAD(+) + H2O = UDP-alpha-D-glucuronate + 2 NADH + 3 H(+)</text>
        <dbReference type="Rhea" id="RHEA:23596"/>
        <dbReference type="ChEBI" id="CHEBI:15377"/>
        <dbReference type="ChEBI" id="CHEBI:15378"/>
        <dbReference type="ChEBI" id="CHEBI:57540"/>
        <dbReference type="ChEBI" id="CHEBI:57945"/>
        <dbReference type="ChEBI" id="CHEBI:58052"/>
        <dbReference type="ChEBI" id="CHEBI:58885"/>
        <dbReference type="EC" id="1.1.1.22"/>
    </reaction>
</comment>
<comment type="caution">
    <text evidence="12">The sequence shown here is derived from an EMBL/GenBank/DDBJ whole genome shotgun (WGS) entry which is preliminary data.</text>
</comment>
<feature type="binding site" evidence="10">
    <location>
        <position position="331"/>
    </location>
    <ligand>
        <name>NAD(+)</name>
        <dbReference type="ChEBI" id="CHEBI:57540"/>
    </ligand>
</feature>
<sequence>MRVSIFGLGYVGAVSAACLAQDGHQVIGVDLNPKKVKLIQDGVSPIVEASVGDMISKSVASGTLTATTDTTEAILNSDISLICVGTPSYGNGSLDLSHVHDVCEKIGIALQGVSKFHVVVARSTMLPGSMRGLVIPTLQEASGKRAGIDFGVCNNPEFLREGSAVYDFYNPPKTVIGETDDRSGDMLADLYKGLDAPMIRTDVETAEMVKYTDNVWHALKVGFANEIGAICKSCNVDGHRVMEIFCQDTKLNLSPYYLKPGFAFGGSCLPKDLRALTYMARQRDVLIPILDSVIPSNDRHLKRGLDLVLAAGNKKVSVLGYSFKAGTDDLRESPIVELIERLLGKGYDIRVYDRNVKIASLIGSNRDYILTHVPHIAALMVDSIETALEHAETVVIGNACEEFRDVAKRVSADKAVIDLVRIDESLVSSGHYEGICW</sequence>
<dbReference type="InterPro" id="IPR036291">
    <property type="entry name" value="NAD(P)-bd_dom_sf"/>
</dbReference>
<evidence type="ECO:0000259" key="11">
    <source>
        <dbReference type="SMART" id="SM00984"/>
    </source>
</evidence>
<evidence type="ECO:0000256" key="3">
    <source>
        <dbReference type="ARBA" id="ARBA00012954"/>
    </source>
</evidence>
<evidence type="ECO:0000256" key="5">
    <source>
        <dbReference type="ARBA" id="ARBA00023027"/>
    </source>
</evidence>
<feature type="binding site" evidence="10">
    <location>
        <position position="86"/>
    </location>
    <ligand>
        <name>NAD(+)</name>
        <dbReference type="ChEBI" id="CHEBI:57540"/>
    </ligand>
</feature>
<evidence type="ECO:0000313" key="13">
    <source>
        <dbReference type="Proteomes" id="UP001138802"/>
    </source>
</evidence>
<keyword evidence="4 7" id="KW-0560">Oxidoreductase</keyword>
<organism evidence="12 13">
    <name type="scientific">Thiocapsa imhoffii</name>
    <dbReference type="NCBI Taxonomy" id="382777"/>
    <lineage>
        <taxon>Bacteria</taxon>
        <taxon>Pseudomonadati</taxon>
        <taxon>Pseudomonadota</taxon>
        <taxon>Gammaproteobacteria</taxon>
        <taxon>Chromatiales</taxon>
        <taxon>Chromatiaceae</taxon>
        <taxon>Thiocapsa</taxon>
    </lineage>
</organism>
<dbReference type="AlphaFoldDB" id="A0A9X0WI09"/>
<evidence type="ECO:0000256" key="4">
    <source>
        <dbReference type="ARBA" id="ARBA00023002"/>
    </source>
</evidence>
<dbReference type="GO" id="GO:0003979">
    <property type="term" value="F:UDP-glucose 6-dehydrogenase activity"/>
    <property type="evidence" value="ECO:0007669"/>
    <property type="project" value="UniProtKB-EC"/>
</dbReference>
<dbReference type="InterPro" id="IPR014026">
    <property type="entry name" value="UDP-Glc/GDP-Man_DH_dimer"/>
</dbReference>
<feature type="binding site" evidence="9">
    <location>
        <position position="324"/>
    </location>
    <ligand>
        <name>substrate</name>
    </ligand>
</feature>
<keyword evidence="13" id="KW-1185">Reference proteome</keyword>
<evidence type="ECO:0000313" key="12">
    <source>
        <dbReference type="EMBL" id="MBK1644860.1"/>
    </source>
</evidence>
<dbReference type="EC" id="1.1.1.22" evidence="3 7"/>
<dbReference type="PIRSF" id="PIRSF500134">
    <property type="entry name" value="UDPglc_DH_bac"/>
    <property type="match status" value="1"/>
</dbReference>
<comment type="similarity">
    <text evidence="2 7">Belongs to the UDP-glucose/GDP-mannose dehydrogenase family.</text>
</comment>
<dbReference type="GO" id="GO:0051287">
    <property type="term" value="F:NAD binding"/>
    <property type="evidence" value="ECO:0007669"/>
    <property type="project" value="InterPro"/>
</dbReference>
<evidence type="ECO:0000256" key="1">
    <source>
        <dbReference type="ARBA" id="ARBA00004701"/>
    </source>
</evidence>
<dbReference type="InterPro" id="IPR014027">
    <property type="entry name" value="UDP-Glc/GDP-Man_DH_C"/>
</dbReference>
<evidence type="ECO:0000256" key="7">
    <source>
        <dbReference type="PIRNR" id="PIRNR000124"/>
    </source>
</evidence>
<dbReference type="Pfam" id="PF00984">
    <property type="entry name" value="UDPG_MGDP_dh"/>
    <property type="match status" value="1"/>
</dbReference>
<feature type="binding site" evidence="10">
    <location>
        <position position="30"/>
    </location>
    <ligand>
        <name>NAD(+)</name>
        <dbReference type="ChEBI" id="CHEBI:57540"/>
    </ligand>
</feature>
<evidence type="ECO:0000256" key="2">
    <source>
        <dbReference type="ARBA" id="ARBA00006601"/>
    </source>
</evidence>
<dbReference type="SMART" id="SM00984">
    <property type="entry name" value="UDPG_MGDP_dh_C"/>
    <property type="match status" value="1"/>
</dbReference>
<dbReference type="PANTHER" id="PTHR43750">
    <property type="entry name" value="UDP-GLUCOSE 6-DEHYDROGENASE TUAD"/>
    <property type="match status" value="1"/>
</dbReference>
<dbReference type="PIRSF" id="PIRSF000124">
    <property type="entry name" value="UDPglc_GDPman_dh"/>
    <property type="match status" value="1"/>
</dbReference>
<feature type="binding site" evidence="9">
    <location>
        <begin position="257"/>
        <end position="261"/>
    </location>
    <ligand>
        <name>substrate</name>
    </ligand>
</feature>
<feature type="binding site" evidence="10">
    <location>
        <position position="35"/>
    </location>
    <ligand>
        <name>NAD(+)</name>
        <dbReference type="ChEBI" id="CHEBI:57540"/>
    </ligand>
</feature>
<feature type="binding site" evidence="9">
    <location>
        <position position="210"/>
    </location>
    <ligand>
        <name>substrate</name>
    </ligand>
</feature>
<feature type="binding site" evidence="10">
    <location>
        <position position="124"/>
    </location>
    <ligand>
        <name>NAD(+)</name>
        <dbReference type="ChEBI" id="CHEBI:57540"/>
    </ligand>
</feature>
<evidence type="ECO:0000256" key="6">
    <source>
        <dbReference type="ARBA" id="ARBA00047473"/>
    </source>
</evidence>
<dbReference type="PANTHER" id="PTHR43750:SF1">
    <property type="entry name" value="GDP-MANNOSE 6-DEHYDROGENASE"/>
    <property type="match status" value="1"/>
</dbReference>
<evidence type="ECO:0000256" key="9">
    <source>
        <dbReference type="PIRSR" id="PIRSR500134-2"/>
    </source>
</evidence>
<dbReference type="InterPro" id="IPR001732">
    <property type="entry name" value="UDP-Glc/GDP-Man_DH_N"/>
</dbReference>
<dbReference type="SUPFAM" id="SSF48179">
    <property type="entry name" value="6-phosphogluconate dehydrogenase C-terminal domain-like"/>
    <property type="match status" value="1"/>
</dbReference>
<gene>
    <name evidence="12" type="ORF">CKO25_09405</name>
</gene>
<reference evidence="12 13" key="1">
    <citation type="journal article" date="2020" name="Microorganisms">
        <title>Osmotic Adaptation and Compatible Solute Biosynthesis of Phototrophic Bacteria as Revealed from Genome Analyses.</title>
        <authorList>
            <person name="Imhoff J.F."/>
            <person name="Rahn T."/>
            <person name="Kunzel S."/>
            <person name="Keller A."/>
            <person name="Neulinger S.C."/>
        </authorList>
    </citation>
    <scope>NUCLEOTIDE SEQUENCE [LARGE SCALE GENOMIC DNA]</scope>
    <source>
        <strain evidence="12 13">DSM 21303</strain>
    </source>
</reference>
<dbReference type="InterPro" id="IPR028357">
    <property type="entry name" value="UDPglc_DH_bac"/>
</dbReference>
<dbReference type="Gene3D" id="1.20.5.170">
    <property type="match status" value="1"/>
</dbReference>
<dbReference type="InterPro" id="IPR008927">
    <property type="entry name" value="6-PGluconate_DH-like_C_sf"/>
</dbReference>
<dbReference type="Gene3D" id="3.40.50.720">
    <property type="entry name" value="NAD(P)-binding Rossmann-like Domain"/>
    <property type="match status" value="2"/>
</dbReference>
<protein>
    <recommendedName>
        <fullName evidence="3 7">UDP-glucose 6-dehydrogenase</fullName>
        <ecNumber evidence="3 7">1.1.1.22</ecNumber>
    </recommendedName>
</protein>
<name>A0A9X0WI09_9GAMM</name>
<feature type="binding site" evidence="9">
    <location>
        <begin position="158"/>
        <end position="161"/>
    </location>
    <ligand>
        <name>substrate</name>
    </ligand>
</feature>
<dbReference type="Pfam" id="PF03721">
    <property type="entry name" value="UDPG_MGDP_dh_N"/>
    <property type="match status" value="1"/>
</dbReference>
<dbReference type="NCBIfam" id="TIGR03026">
    <property type="entry name" value="NDP-sugDHase"/>
    <property type="match status" value="1"/>
</dbReference>
<comment type="pathway">
    <text evidence="1">Nucleotide-sugar biosynthesis; UDP-alpha-D-glucuronate biosynthesis; UDP-alpha-D-glucuronate from UDP-alpha-D-glucose: step 1/1.</text>
</comment>
<feature type="active site" description="Nucleophile" evidence="8">
    <location>
        <position position="268"/>
    </location>
</feature>
<dbReference type="EMBL" id="NRSD01000008">
    <property type="protein sequence ID" value="MBK1644860.1"/>
    <property type="molecule type" value="Genomic_DNA"/>
</dbReference>
<feature type="binding site" evidence="10">
    <location>
        <position position="271"/>
    </location>
    <ligand>
        <name>NAD(+)</name>
        <dbReference type="ChEBI" id="CHEBI:57540"/>
    </ligand>
</feature>
<dbReference type="SUPFAM" id="SSF51735">
    <property type="entry name" value="NAD(P)-binding Rossmann-fold domains"/>
    <property type="match status" value="1"/>
</dbReference>
<dbReference type="PROSITE" id="PS51257">
    <property type="entry name" value="PROKAR_LIPOPROTEIN"/>
    <property type="match status" value="1"/>
</dbReference>
<dbReference type="Proteomes" id="UP001138802">
    <property type="component" value="Unassembled WGS sequence"/>
</dbReference>
<dbReference type="RefSeq" id="WP_200387672.1">
    <property type="nucleotide sequence ID" value="NZ_NRSD01000008.1"/>
</dbReference>
<dbReference type="InterPro" id="IPR017476">
    <property type="entry name" value="UDP-Glc/GDP-Man"/>
</dbReference>
<evidence type="ECO:0000256" key="10">
    <source>
        <dbReference type="PIRSR" id="PIRSR500134-3"/>
    </source>
</evidence>
<keyword evidence="5 7" id="KW-0520">NAD</keyword>
<dbReference type="Pfam" id="PF03720">
    <property type="entry name" value="UDPG_MGDP_dh_C"/>
    <property type="match status" value="1"/>
</dbReference>
<proteinExistence type="inferred from homology"/>
<feature type="binding site" evidence="10">
    <location>
        <position position="161"/>
    </location>
    <ligand>
        <name>NAD(+)</name>
        <dbReference type="ChEBI" id="CHEBI:57540"/>
    </ligand>
</feature>
<feature type="binding site" evidence="9">
    <location>
        <position position="265"/>
    </location>
    <ligand>
        <name>substrate</name>
    </ligand>
</feature>
<dbReference type="InterPro" id="IPR036220">
    <property type="entry name" value="UDP-Glc/GDP-Man_DH_C_sf"/>
</dbReference>
<feature type="domain" description="UDP-glucose/GDP-mannose dehydrogenase C-terminal" evidence="11">
    <location>
        <begin position="317"/>
        <end position="424"/>
    </location>
</feature>